<feature type="domain" description="OST48 N-terminal" evidence="1">
    <location>
        <begin position="45"/>
        <end position="108"/>
    </location>
</feature>
<sequence length="109" mass="12215">MESAKVRLSRRKERLKAWHNEALMADNIMIRHQMANSSWMKSIFNSLGPNLTPNILVQFVNAEGNILLTTSSASTIPSTVANLLAEFDISLPLERTGLVVDHFNYDTIS</sequence>
<keyword evidence="3" id="KW-1185">Reference proteome</keyword>
<dbReference type="EMBL" id="CVQH01020486">
    <property type="protein sequence ID" value="CRK27710.1"/>
    <property type="molecule type" value="Genomic_DNA"/>
</dbReference>
<evidence type="ECO:0000259" key="1">
    <source>
        <dbReference type="Pfam" id="PF03345"/>
    </source>
</evidence>
<organism evidence="2 3">
    <name type="scientific">Verticillium longisporum</name>
    <name type="common">Verticillium dahliae var. longisporum</name>
    <dbReference type="NCBI Taxonomy" id="100787"/>
    <lineage>
        <taxon>Eukaryota</taxon>
        <taxon>Fungi</taxon>
        <taxon>Dikarya</taxon>
        <taxon>Ascomycota</taxon>
        <taxon>Pezizomycotina</taxon>
        <taxon>Sordariomycetes</taxon>
        <taxon>Hypocreomycetidae</taxon>
        <taxon>Glomerellales</taxon>
        <taxon>Plectosphaerellaceae</taxon>
        <taxon>Verticillium</taxon>
    </lineage>
</organism>
<protein>
    <recommendedName>
        <fullName evidence="1">OST48 N-terminal domain-containing protein</fullName>
    </recommendedName>
</protein>
<dbReference type="STRING" id="100787.A0A0G4M1K3"/>
<dbReference type="InterPro" id="IPR055457">
    <property type="entry name" value="OST48_N"/>
</dbReference>
<accession>A0A0G4M1K3</accession>
<reference evidence="2 3" key="1">
    <citation type="submission" date="2015-05" db="EMBL/GenBank/DDBJ databases">
        <authorList>
            <person name="Wang D.B."/>
            <person name="Wang M."/>
        </authorList>
    </citation>
    <scope>NUCLEOTIDE SEQUENCE [LARGE SCALE GENOMIC DNA]</scope>
    <source>
        <strain evidence="2">VL1</strain>
    </source>
</reference>
<proteinExistence type="predicted"/>
<dbReference type="AlphaFoldDB" id="A0A0G4M1K3"/>
<dbReference type="UniPathway" id="UPA00378"/>
<evidence type="ECO:0000313" key="3">
    <source>
        <dbReference type="Proteomes" id="UP000044602"/>
    </source>
</evidence>
<feature type="non-terminal residue" evidence="2">
    <location>
        <position position="109"/>
    </location>
</feature>
<dbReference type="Proteomes" id="UP000044602">
    <property type="component" value="Unassembled WGS sequence"/>
</dbReference>
<evidence type="ECO:0000313" key="2">
    <source>
        <dbReference type="EMBL" id="CRK27710.1"/>
    </source>
</evidence>
<name>A0A0G4M1K3_VERLO</name>
<dbReference type="Pfam" id="PF03345">
    <property type="entry name" value="OST48_N"/>
    <property type="match status" value="1"/>
</dbReference>
<gene>
    <name evidence="2" type="ORF">BN1708_018306</name>
</gene>